<sequence length="44" mass="5225">MSNKTTKKTKKSSEKETAANKTHQTRKRIEDILAEREFNKQFEL</sequence>
<evidence type="ECO:0000256" key="1">
    <source>
        <dbReference type="SAM" id="MobiDB-lite"/>
    </source>
</evidence>
<evidence type="ECO:0000313" key="2">
    <source>
        <dbReference type="EMBL" id="MFB9135671.1"/>
    </source>
</evidence>
<dbReference type="EMBL" id="JBHMEP010000002">
    <property type="protein sequence ID" value="MFB9135671.1"/>
    <property type="molecule type" value="Genomic_DNA"/>
</dbReference>
<evidence type="ECO:0000313" key="3">
    <source>
        <dbReference type="Proteomes" id="UP001589645"/>
    </source>
</evidence>
<feature type="region of interest" description="Disordered" evidence="1">
    <location>
        <begin position="1"/>
        <end position="29"/>
    </location>
</feature>
<reference evidence="2 3" key="1">
    <citation type="submission" date="2024-09" db="EMBL/GenBank/DDBJ databases">
        <authorList>
            <person name="Sun Q."/>
            <person name="Mori K."/>
        </authorList>
    </citation>
    <scope>NUCLEOTIDE SEQUENCE [LARGE SCALE GENOMIC DNA]</scope>
    <source>
        <strain evidence="2 3">CECT 8064</strain>
    </source>
</reference>
<organism evidence="2 3">
    <name type="scientific">Vibrio olivae</name>
    <dbReference type="NCBI Taxonomy" id="1243002"/>
    <lineage>
        <taxon>Bacteria</taxon>
        <taxon>Pseudomonadati</taxon>
        <taxon>Pseudomonadota</taxon>
        <taxon>Gammaproteobacteria</taxon>
        <taxon>Vibrionales</taxon>
        <taxon>Vibrionaceae</taxon>
        <taxon>Vibrio</taxon>
    </lineage>
</organism>
<dbReference type="RefSeq" id="WP_390192903.1">
    <property type="nucleotide sequence ID" value="NZ_JBHMEP010000002.1"/>
</dbReference>
<feature type="compositionally biased region" description="Basic residues" evidence="1">
    <location>
        <begin position="1"/>
        <end position="10"/>
    </location>
</feature>
<proteinExistence type="predicted"/>
<accession>A0ABV5HN32</accession>
<dbReference type="Proteomes" id="UP001589645">
    <property type="component" value="Unassembled WGS sequence"/>
</dbReference>
<gene>
    <name evidence="2" type="ORF">ACFFUV_11930</name>
</gene>
<protein>
    <submittedName>
        <fullName evidence="2">Adenosine deaminase</fullName>
    </submittedName>
</protein>
<name>A0ABV5HN32_9VIBR</name>
<comment type="caution">
    <text evidence="2">The sequence shown here is derived from an EMBL/GenBank/DDBJ whole genome shotgun (WGS) entry which is preliminary data.</text>
</comment>
<keyword evidence="3" id="KW-1185">Reference proteome</keyword>